<dbReference type="GO" id="GO:0016652">
    <property type="term" value="F:oxidoreductase activity, acting on NAD(P)H as acceptor"/>
    <property type="evidence" value="ECO:0007669"/>
    <property type="project" value="UniProtKB-UniRule"/>
</dbReference>
<comment type="similarity">
    <text evidence="6">Belongs to the azoreductase type 1 family.</text>
</comment>
<dbReference type="PANTHER" id="PTHR43741">
    <property type="entry name" value="FMN-DEPENDENT NADH-AZOREDUCTASE 1"/>
    <property type="match status" value="1"/>
</dbReference>
<comment type="catalytic activity">
    <reaction evidence="6">
        <text>2 a quinone + NADH + H(+) = 2 a 1,4-benzosemiquinone + NAD(+)</text>
        <dbReference type="Rhea" id="RHEA:65952"/>
        <dbReference type="ChEBI" id="CHEBI:15378"/>
        <dbReference type="ChEBI" id="CHEBI:57540"/>
        <dbReference type="ChEBI" id="CHEBI:57945"/>
        <dbReference type="ChEBI" id="CHEBI:132124"/>
        <dbReference type="ChEBI" id="CHEBI:134225"/>
    </reaction>
</comment>
<comment type="cofactor">
    <cofactor evidence="6">
        <name>FMN</name>
        <dbReference type="ChEBI" id="CHEBI:58210"/>
    </cofactor>
    <text evidence="6">Binds 1 FMN per subunit.</text>
</comment>
<keyword evidence="2 6" id="KW-0288">FMN</keyword>
<dbReference type="InterPro" id="IPR003680">
    <property type="entry name" value="Flavodoxin_fold"/>
</dbReference>
<accession>A0A1W2AND9</accession>
<organism evidence="8 9">
    <name type="scientific">Primorskyibacter flagellatus</name>
    <dbReference type="NCBI Taxonomy" id="1387277"/>
    <lineage>
        <taxon>Bacteria</taxon>
        <taxon>Pseudomonadati</taxon>
        <taxon>Pseudomonadota</taxon>
        <taxon>Alphaproteobacteria</taxon>
        <taxon>Rhodobacterales</taxon>
        <taxon>Roseobacteraceae</taxon>
        <taxon>Primorskyibacter</taxon>
    </lineage>
</organism>
<dbReference type="Proteomes" id="UP000192330">
    <property type="component" value="Unassembled WGS sequence"/>
</dbReference>
<evidence type="ECO:0000256" key="2">
    <source>
        <dbReference type="ARBA" id="ARBA00022643"/>
    </source>
</evidence>
<reference evidence="8 9" key="1">
    <citation type="submission" date="2017-04" db="EMBL/GenBank/DDBJ databases">
        <authorList>
            <person name="Afonso C.L."/>
            <person name="Miller P.J."/>
            <person name="Scott M.A."/>
            <person name="Spackman E."/>
            <person name="Goraichik I."/>
            <person name="Dimitrov K.M."/>
            <person name="Suarez D.L."/>
            <person name="Swayne D.E."/>
        </authorList>
    </citation>
    <scope>NUCLEOTIDE SEQUENCE [LARGE SCALE GENOMIC DNA]</scope>
    <source>
        <strain evidence="8 9">CGMCC 1.12644</strain>
    </source>
</reference>
<comment type="caution">
    <text evidence="6">Lacks conserved residue(s) required for the propagation of feature annotation.</text>
</comment>
<dbReference type="AlphaFoldDB" id="A0A1W2AND9"/>
<dbReference type="Gene3D" id="3.40.50.360">
    <property type="match status" value="1"/>
</dbReference>
<evidence type="ECO:0000256" key="1">
    <source>
        <dbReference type="ARBA" id="ARBA00022630"/>
    </source>
</evidence>
<keyword evidence="4 6" id="KW-0520">NAD</keyword>
<feature type="domain" description="Flavodoxin-like fold" evidence="7">
    <location>
        <begin position="4"/>
        <end position="191"/>
    </location>
</feature>
<dbReference type="PANTHER" id="PTHR43741:SF4">
    <property type="entry name" value="FMN-DEPENDENT NADH:QUINONE OXIDOREDUCTASE"/>
    <property type="match status" value="1"/>
</dbReference>
<keyword evidence="9" id="KW-1185">Reference proteome</keyword>
<evidence type="ECO:0000256" key="6">
    <source>
        <dbReference type="HAMAP-Rule" id="MF_01216"/>
    </source>
</evidence>
<keyword evidence="1 6" id="KW-0285">Flavoprotein</keyword>
<dbReference type="GO" id="GO:0009055">
    <property type="term" value="F:electron transfer activity"/>
    <property type="evidence" value="ECO:0007669"/>
    <property type="project" value="UniProtKB-UniRule"/>
</dbReference>
<dbReference type="SUPFAM" id="SSF52218">
    <property type="entry name" value="Flavoproteins"/>
    <property type="match status" value="1"/>
</dbReference>
<dbReference type="InterPro" id="IPR023048">
    <property type="entry name" value="NADH:quinone_OxRdtase_FMN_depd"/>
</dbReference>
<evidence type="ECO:0000259" key="7">
    <source>
        <dbReference type="Pfam" id="PF02525"/>
    </source>
</evidence>
<evidence type="ECO:0000313" key="9">
    <source>
        <dbReference type="Proteomes" id="UP000192330"/>
    </source>
</evidence>
<dbReference type="GO" id="GO:0010181">
    <property type="term" value="F:FMN binding"/>
    <property type="evidence" value="ECO:0007669"/>
    <property type="project" value="UniProtKB-UniRule"/>
</dbReference>
<dbReference type="GO" id="GO:0016655">
    <property type="term" value="F:oxidoreductase activity, acting on NAD(P)H, quinone or similar compound as acceptor"/>
    <property type="evidence" value="ECO:0007669"/>
    <property type="project" value="InterPro"/>
</dbReference>
<feature type="binding site" evidence="6">
    <location>
        <position position="11"/>
    </location>
    <ligand>
        <name>FMN</name>
        <dbReference type="ChEBI" id="CHEBI:58210"/>
    </ligand>
</feature>
<proteinExistence type="inferred from homology"/>
<comment type="function">
    <text evidence="6">Also exhibits azoreductase activity. Catalyzes the reductive cleavage of the azo bond in aromatic azo compounds to the corresponding amines.</text>
</comment>
<comment type="subunit">
    <text evidence="6">Homodimer.</text>
</comment>
<dbReference type="STRING" id="1387277.SAMN06295998_103135"/>
<dbReference type="EC" id="1.6.5.-" evidence="6"/>
<dbReference type="EC" id="1.7.1.17" evidence="6"/>
<evidence type="ECO:0000313" key="8">
    <source>
        <dbReference type="EMBL" id="SMC62040.1"/>
    </source>
</evidence>
<feature type="binding site" evidence="6">
    <location>
        <begin position="17"/>
        <end position="19"/>
    </location>
    <ligand>
        <name>FMN</name>
        <dbReference type="ChEBI" id="CHEBI:58210"/>
    </ligand>
</feature>
<comment type="catalytic activity">
    <reaction evidence="5">
        <text>N,N-dimethyl-1,4-phenylenediamine + anthranilate + 2 NAD(+) = 2-(4-dimethylaminophenyl)diazenylbenzoate + 2 NADH + 2 H(+)</text>
        <dbReference type="Rhea" id="RHEA:55872"/>
        <dbReference type="ChEBI" id="CHEBI:15378"/>
        <dbReference type="ChEBI" id="CHEBI:15783"/>
        <dbReference type="ChEBI" id="CHEBI:16567"/>
        <dbReference type="ChEBI" id="CHEBI:57540"/>
        <dbReference type="ChEBI" id="CHEBI:57945"/>
        <dbReference type="ChEBI" id="CHEBI:71579"/>
        <dbReference type="EC" id="1.7.1.17"/>
    </reaction>
    <physiologicalReaction direction="right-to-left" evidence="5">
        <dbReference type="Rhea" id="RHEA:55874"/>
    </physiologicalReaction>
</comment>
<name>A0A1W2AND9_9RHOB</name>
<dbReference type="HAMAP" id="MF_01216">
    <property type="entry name" value="Azoreductase_type1"/>
    <property type="match status" value="1"/>
</dbReference>
<protein>
    <recommendedName>
        <fullName evidence="6">FMN dependent NADH:quinone oxidoreductase</fullName>
        <ecNumber evidence="6">1.6.5.-</ecNumber>
    </recommendedName>
    <alternativeName>
        <fullName evidence="6">Azo-dye reductase</fullName>
    </alternativeName>
    <alternativeName>
        <fullName evidence="6">FMN-dependent NADH-azo compound oxidoreductase</fullName>
    </alternativeName>
    <alternativeName>
        <fullName evidence="6">FMN-dependent NADH-azoreductase</fullName>
        <ecNumber evidence="6">1.7.1.17</ecNumber>
    </alternativeName>
</protein>
<dbReference type="Pfam" id="PF02525">
    <property type="entry name" value="Flavodoxin_2"/>
    <property type="match status" value="1"/>
</dbReference>
<evidence type="ECO:0000256" key="5">
    <source>
        <dbReference type="ARBA" id="ARBA00048542"/>
    </source>
</evidence>
<comment type="function">
    <text evidence="6">Quinone reductase that provides resistance to thiol-specific stress caused by electrophilic quinones.</text>
</comment>
<dbReference type="RefSeq" id="WP_084352175.1">
    <property type="nucleotide sequence ID" value="NZ_FWYD01000003.1"/>
</dbReference>
<dbReference type="OrthoDB" id="9787136at2"/>
<keyword evidence="3 6" id="KW-0560">Oxidoreductase</keyword>
<dbReference type="EMBL" id="FWYD01000003">
    <property type="protein sequence ID" value="SMC62040.1"/>
    <property type="molecule type" value="Genomic_DNA"/>
</dbReference>
<evidence type="ECO:0000256" key="4">
    <source>
        <dbReference type="ARBA" id="ARBA00023027"/>
    </source>
</evidence>
<dbReference type="InterPro" id="IPR050104">
    <property type="entry name" value="FMN-dep_NADH:Q_OxRdtase_AzoR1"/>
</dbReference>
<evidence type="ECO:0000256" key="3">
    <source>
        <dbReference type="ARBA" id="ARBA00023002"/>
    </source>
</evidence>
<sequence>MTHKILRIDSSIKSEGSISRQLSDDILARLKSSYQNAEVVTRDLGANPLPPTDAHWLGSFATPVDERSPAQAETVALSDTLIAEIKDADTILIGLPIYNFAAPAQLKTWLDQMARAGETFRYSETGPEGLVKNTRAIIAFSSNGTRLGSDIDFASKYVRHMLGFFGITDVQFVASDHYAIDADSSLKAANEGVAAIAA</sequence>
<dbReference type="InterPro" id="IPR029039">
    <property type="entry name" value="Flavoprotein-like_sf"/>
</dbReference>
<gene>
    <name evidence="6" type="primary">azoR</name>
    <name evidence="8" type="ORF">SAMN06295998_103135</name>
</gene>